<evidence type="ECO:0000256" key="9">
    <source>
        <dbReference type="ARBA" id="ARBA00023242"/>
    </source>
</evidence>
<feature type="domain" description="Chromo" evidence="11">
    <location>
        <begin position="1059"/>
        <end position="1096"/>
    </location>
</feature>
<evidence type="ECO:0000259" key="12">
    <source>
        <dbReference type="PROSITE" id="PS51192"/>
    </source>
</evidence>
<evidence type="ECO:0000256" key="4">
    <source>
        <dbReference type="ARBA" id="ARBA00022801"/>
    </source>
</evidence>
<feature type="compositionally biased region" description="Polar residues" evidence="10">
    <location>
        <begin position="2255"/>
        <end position="2268"/>
    </location>
</feature>
<dbReference type="Proteomes" id="UP000035680">
    <property type="component" value="Unassembled WGS sequence"/>
</dbReference>
<feature type="compositionally biased region" description="Basic and acidic residues" evidence="10">
    <location>
        <begin position="958"/>
        <end position="980"/>
    </location>
</feature>
<feature type="compositionally biased region" description="Low complexity" evidence="10">
    <location>
        <begin position="157"/>
        <end position="186"/>
    </location>
</feature>
<feature type="compositionally biased region" description="Basic and acidic residues" evidence="10">
    <location>
        <begin position="1749"/>
        <end position="1762"/>
    </location>
</feature>
<keyword evidence="8" id="KW-0804">Transcription</keyword>
<feature type="region of interest" description="Disordered" evidence="10">
    <location>
        <begin position="2722"/>
        <end position="2781"/>
    </location>
</feature>
<feature type="compositionally biased region" description="Low complexity" evidence="10">
    <location>
        <begin position="2764"/>
        <end position="2781"/>
    </location>
</feature>
<keyword evidence="2" id="KW-0677">Repeat</keyword>
<dbReference type="PROSITE" id="PS51194">
    <property type="entry name" value="HELICASE_CTER"/>
    <property type="match status" value="1"/>
</dbReference>
<dbReference type="InterPro" id="IPR016197">
    <property type="entry name" value="Chromo-like_dom_sf"/>
</dbReference>
<dbReference type="GO" id="GO:0003682">
    <property type="term" value="F:chromatin binding"/>
    <property type="evidence" value="ECO:0007669"/>
    <property type="project" value="TreeGrafter"/>
</dbReference>
<feature type="compositionally biased region" description="Low complexity" evidence="10">
    <location>
        <begin position="2811"/>
        <end position="2826"/>
    </location>
</feature>
<dbReference type="GO" id="GO:0042393">
    <property type="term" value="F:histone binding"/>
    <property type="evidence" value="ECO:0007669"/>
    <property type="project" value="TreeGrafter"/>
</dbReference>
<sequence length="2848" mass="322662">MGDNNEYIQSMEYMPMDISRRGMPGVPDPYYNVNPMYQNTNVMYSQQMPPHMNYQQQPPNQHIPQMPQQVPPQMPSHSQGIPPPQQQQQPPVKAKKGRKKNVKNDIPPQQQGLPPQQPPYGMQHPSNTNGPMHNGPMPQWNGYNGPQPPQMNPSYRPPQYMQQPQGPQIPQYPNGGYPPQHGNYYGRGSQDMGQGYYQQPQQPQHPNGGGPVSIPNGQYQQPTPSQYSYPPVEQNKVQGPPNPYYMNQGLNPPVPPQQGYYGSQNVSQRGIMGPGNMGQQQHIQQQQQSSRVVEYNNQQQNMPPQMNDGSQGHFPLHQQQQPMKGVPPPSTMPPHHQQYQLQNDIKDVERQLQGLSQMPQTPEVASKMNYYTNVLNSLRGQLNRGNGSNCSTPIPQHSPMLPQPPQIPVQNMGPNVPPQTYSTNCASQHQQTYPPIQQQQQVPPSHHSGQTLPPQHNSMMIPPVNGPPPPTQQQIPENNMMLGQQQQIQQPMNTHITTTYPPPYSNIDNSINGNDYPCTTSNSSANSGGSKESIIPPEPTPSNYVPMNSMPDKMEYPNNDCNSRGEYIKQEQQSFPPQQPNPMVHDDGNNFITVPYEDNKYLANENVIKSENIPNIQSEENINKPVHNEIILTTESQQPPELPLQPSSVDNFQQDCLNNKNQLTSRVAEVSPKIVPVDCIPSSNVSQESSSQVGSMSQVTSLEEEDNTCSSVTDTINEVINSVLPQQSMTPIMVDENSGGLEECKMVIDVPVVGGKTKKVSTPRVRKNASVNLGKMGRSKKRKKNDGDFSDDDDEYYSNRKKKGKKSKTAVSMNEGNDITKELGDVELSEDLYEKRRSGRRNIEKSYVEHRMEYDDDELENNVIVEDEIVNVVKIETVNIVEKVLGSRMGKRVFEIEIDDEDSMESEEAVNSIEEEDKCNDKEDICEEGTSEENVDEIKKESSPVGDFNGNPELEGNENIKVEDAGEEKSEVSDTPKEEVPEVPEIPKKKKKIKTEEREVEEFFIKFKGKAYAHCAWRTIEELEVDDKRVAAKINRYKQKVLEQPFLCTDEDLFNPDYIIVERVLDVHELDGEMYYFVKWRQLSYDECTWENSSYVNETVIGEYEKRNTLDPCKANPIRRPEFTDFKGIMKDKVYKDGNSLREYQHEGVSWLTYCYYRHRNCILADEMGLGKTVQSVTFLQEIYDTGIHGPFLVIVPLSTLHNWEREFETWTNLNAVIYHGSSVSRETTQRYEFFYPQTSKSKKNIAKFDVIITTFEMVVSDCSSLSQIPYRIAIIDEAHRLKNRNCRLITNGLGFFKIEHKVLLTGTPLQNNMQELFSLLNYLDPEQFYSANDFLSKYGQCQTEEQVKELQDILKPMMLRRLKEDVEKSLQPKEETIIEVQLSTIQKKYYRAILEKNFSHLCKGTSAPSLMNTMMELRKCCNHPFLISGAEENILNELKAEHPEMSPDEILKMGLVQSSGKLVLCSKLLPKLKRDGHRVLMFSQMTRTLDLIEEYLCLNGFKFERIDGNIRGDLRQAAIDRFSKENSDRFIFLLCTKAGGVGINLTAADTCIIFDSDWNPQNDLQAQARCHRIGQKKMVKIYRLITANTYEREMFDRASMKLGLDKAVLQSMSTKENPNQLSKKDIEELLKKGAYGALMDDDTEGSKFGEEDIDTILSRRTQTITHESVTKGSTFSKATFSTGTTDDIDINDPNFWSKWAEKAKINPEPEKEEDDLILMEPRNRRKRFDDAAYKKMNGGEHTDDDDNDGKKDDRKSRDRSEKRRNRRRGGEEDDDAGGFMADEMIFNKQVLFKVEKLLLIWGWGRWDVLKESSDLTLSKDDLVQASRILILHCLREYKADEKVREYIWKLISPEDEVKKEKSKEPTTPDLFNQGWASLPEYNPPQIAIDGIFQRHINRHTNKVIQRIYHLSIITNFILKDKLEEAGNLEKSYDEIDINLPPITDPFIEYWDADYDKSFLLGIYRHGMDNYDAIKNDETLIFAKNKSHDFPSQQELNARFKRLMLCYQKYLDLQQQIDEHKRQKNLAGWPKEEKDDFLRVLNSYGLKDIPGSNDVIDWTRFKELSVHLKDKSQEDLLALLFAIYSLLTKVSSDGMNGIDVKRTNGVDISQNKARTIITRVNLMRKIHQIVGLKEDEIRENLKLLVYDYMPSGWSLENDYQFIKVVDNIGLDDILKSCKESEHFKNVTLPTEKTLIRRSFEIATTFEYGKYIPVNNSDTFIDDDSEDSKKSTALPTPVRGNTPTVSKSRIKRKNQKSQSPANVTSNTKITEGDLNALEKEKMEALMMQASLQNVDPQSLAMLQLLAQSGVFGGSNAQLSMDNLSLEQMQQIQQFVVLAMTNSGQLSPAHLQAIVSSMTQNQQQQSKSTSNNEKGKAKNEEALNLAKKDKPSESDKSKTDEIKKTGALSKCNFEELLQLANRSSDSRAAVINMETGERWNDERCPKIKHLEEWLTTHPNFELDLDGKKEKEFNDKVKSKTRTDEPPKLKSMSEEKNENTVVTVFHKLTSQVVPSEQCPTLKNLASWLDKHPEFNVSSKFATVAKNILPRMYHDRIGGEEAALQNLEHIIQLQAQAQIQAVQNAQLMNPMMAAYAQYAALMSSGCTPEQQMMLLAQLQGSFGASNVGIPSSTASSVTNNTSSSSSRQQTSTKKESSSSSKSKQSSTKANTNNNDATNGANEALLFQQILSDPTTAALFARANGISIQDLQQYAQLQQMATLQALNSMSSTKPPTSENANISTSTGNNKTSLDDQLTALINGTPNPKPSNSTGSKSGKTNNTNSTNNTLAALAEFLSSPSKDNNVSTSSNDNPKSTTPTNSEETQETSTTIKNKAKNNKLSAVLDKLNSSKD</sequence>
<feature type="compositionally biased region" description="Basic residues" evidence="10">
    <location>
        <begin position="799"/>
        <end position="808"/>
    </location>
</feature>
<feature type="domain" description="Helicase C-terminal" evidence="13">
    <location>
        <begin position="1465"/>
        <end position="1616"/>
    </location>
</feature>
<dbReference type="CDD" id="cd18793">
    <property type="entry name" value="SF2_C_SNF"/>
    <property type="match status" value="1"/>
</dbReference>
<dbReference type="GO" id="GO:0010468">
    <property type="term" value="P:regulation of gene expression"/>
    <property type="evidence" value="ECO:0007669"/>
    <property type="project" value="TreeGrafter"/>
</dbReference>
<dbReference type="GO" id="GO:0005634">
    <property type="term" value="C:nucleus"/>
    <property type="evidence" value="ECO:0007669"/>
    <property type="project" value="UniProtKB-SubCell"/>
</dbReference>
<dbReference type="SMART" id="SM00592">
    <property type="entry name" value="BRK"/>
    <property type="match status" value="2"/>
</dbReference>
<dbReference type="Pfam" id="PF07533">
    <property type="entry name" value="BRK"/>
    <property type="match status" value="2"/>
</dbReference>
<feature type="region of interest" description="Disordered" evidence="10">
    <location>
        <begin position="2793"/>
        <end position="2848"/>
    </location>
</feature>
<feature type="compositionally biased region" description="Low complexity" evidence="10">
    <location>
        <begin position="218"/>
        <end position="231"/>
    </location>
</feature>
<feature type="compositionally biased region" description="Low complexity" evidence="10">
    <location>
        <begin position="2355"/>
        <end position="2370"/>
    </location>
</feature>
<dbReference type="InterPro" id="IPR038718">
    <property type="entry name" value="SNF2-like_sf"/>
</dbReference>
<dbReference type="SMART" id="SM00298">
    <property type="entry name" value="CHROMO"/>
    <property type="match status" value="2"/>
</dbReference>
<dbReference type="InterPro" id="IPR000330">
    <property type="entry name" value="SNF2_N"/>
</dbReference>
<feature type="compositionally biased region" description="Basic residues" evidence="10">
    <location>
        <begin position="757"/>
        <end position="767"/>
    </location>
</feature>
<dbReference type="SMART" id="SM00490">
    <property type="entry name" value="HELICc"/>
    <property type="match status" value="1"/>
</dbReference>
<evidence type="ECO:0000256" key="3">
    <source>
        <dbReference type="ARBA" id="ARBA00022741"/>
    </source>
</evidence>
<dbReference type="Gene3D" id="1.10.10.60">
    <property type="entry name" value="Homeodomain-like"/>
    <property type="match status" value="1"/>
</dbReference>
<dbReference type="WBParaSite" id="SVE_0758300.1">
    <property type="protein sequence ID" value="SVE_0758300.1"/>
    <property type="gene ID" value="SVE_0758300"/>
</dbReference>
<dbReference type="InterPro" id="IPR014001">
    <property type="entry name" value="Helicase_ATP-bd"/>
</dbReference>
<evidence type="ECO:0000313" key="14">
    <source>
        <dbReference type="Proteomes" id="UP000035680"/>
    </source>
</evidence>
<evidence type="ECO:0000313" key="15">
    <source>
        <dbReference type="WBParaSite" id="SVE_0758300.1"/>
    </source>
</evidence>
<feature type="compositionally biased region" description="Polar residues" evidence="10">
    <location>
        <begin position="2793"/>
        <end position="2810"/>
    </location>
</feature>
<feature type="domain" description="Helicase ATP-binding" evidence="12">
    <location>
        <begin position="1153"/>
        <end position="1327"/>
    </location>
</feature>
<keyword evidence="14" id="KW-1185">Reference proteome</keyword>
<feature type="compositionally biased region" description="Polar residues" evidence="10">
    <location>
        <begin position="2230"/>
        <end position="2246"/>
    </location>
</feature>
<dbReference type="Gene3D" id="2.40.50.40">
    <property type="match status" value="2"/>
</dbReference>
<feature type="region of interest" description="Disordered" evidence="10">
    <location>
        <begin position="900"/>
        <end position="985"/>
    </location>
</feature>
<feature type="region of interest" description="Disordered" evidence="10">
    <location>
        <begin position="419"/>
        <end position="457"/>
    </location>
</feature>
<evidence type="ECO:0000256" key="10">
    <source>
        <dbReference type="SAM" id="MobiDB-lite"/>
    </source>
</evidence>
<dbReference type="GO" id="GO:0000785">
    <property type="term" value="C:chromatin"/>
    <property type="evidence" value="ECO:0007669"/>
    <property type="project" value="TreeGrafter"/>
</dbReference>
<dbReference type="PANTHER" id="PTHR45623:SF11">
    <property type="entry name" value="KISMET, ISOFORM C"/>
    <property type="match status" value="1"/>
</dbReference>
<dbReference type="PANTHER" id="PTHR45623">
    <property type="entry name" value="CHROMODOMAIN-HELICASE-DNA-BINDING PROTEIN 3-RELATED-RELATED"/>
    <property type="match status" value="1"/>
</dbReference>
<keyword evidence="9" id="KW-0539">Nucleus</keyword>
<dbReference type="CDD" id="cd18668">
    <property type="entry name" value="CD1_tandem_CHD5-9_like"/>
    <property type="match status" value="1"/>
</dbReference>
<dbReference type="SUPFAM" id="SSF54160">
    <property type="entry name" value="Chromo domain-like"/>
    <property type="match status" value="2"/>
</dbReference>
<keyword evidence="4" id="KW-0378">Hydrolase</keyword>
<dbReference type="PROSITE" id="PS50013">
    <property type="entry name" value="CHROMO_2"/>
    <property type="match status" value="1"/>
</dbReference>
<dbReference type="Gene3D" id="3.40.50.10810">
    <property type="entry name" value="Tandem AAA-ATPase domain"/>
    <property type="match status" value="1"/>
</dbReference>
<dbReference type="CDD" id="cd17995">
    <property type="entry name" value="DEXHc_CHD6_7_8_9"/>
    <property type="match status" value="1"/>
</dbReference>
<evidence type="ECO:0000256" key="8">
    <source>
        <dbReference type="ARBA" id="ARBA00023163"/>
    </source>
</evidence>
<evidence type="ECO:0000256" key="5">
    <source>
        <dbReference type="ARBA" id="ARBA00022840"/>
    </source>
</evidence>
<dbReference type="InterPro" id="IPR049730">
    <property type="entry name" value="SNF2/RAD54-like_C"/>
</dbReference>
<feature type="compositionally biased region" description="Polar residues" evidence="10">
    <location>
        <begin position="49"/>
        <end position="60"/>
    </location>
</feature>
<dbReference type="GO" id="GO:0016887">
    <property type="term" value="F:ATP hydrolysis activity"/>
    <property type="evidence" value="ECO:0007669"/>
    <property type="project" value="TreeGrafter"/>
</dbReference>
<feature type="region of interest" description="Disordered" evidence="10">
    <location>
        <begin position="2628"/>
        <end position="2672"/>
    </location>
</feature>
<dbReference type="Pfam" id="PF00385">
    <property type="entry name" value="Chromo"/>
    <property type="match status" value="1"/>
</dbReference>
<evidence type="ECO:0000256" key="7">
    <source>
        <dbReference type="ARBA" id="ARBA00023125"/>
    </source>
</evidence>
<evidence type="ECO:0000256" key="6">
    <source>
        <dbReference type="ARBA" id="ARBA00023015"/>
    </source>
</evidence>
<keyword evidence="3" id="KW-0547">Nucleotide-binding</keyword>
<evidence type="ECO:0000259" key="13">
    <source>
        <dbReference type="PROSITE" id="PS51194"/>
    </source>
</evidence>
<evidence type="ECO:0000256" key="1">
    <source>
        <dbReference type="ARBA" id="ARBA00004123"/>
    </source>
</evidence>
<feature type="region of interest" description="Disordered" evidence="10">
    <location>
        <begin position="506"/>
        <end position="542"/>
    </location>
</feature>
<dbReference type="InterPro" id="IPR001650">
    <property type="entry name" value="Helicase_C-like"/>
</dbReference>
<feature type="region of interest" description="Disordered" evidence="10">
    <location>
        <begin position="1703"/>
        <end position="1722"/>
    </location>
</feature>
<dbReference type="GO" id="GO:0005524">
    <property type="term" value="F:ATP binding"/>
    <property type="evidence" value="ECO:0007669"/>
    <property type="project" value="UniProtKB-KW"/>
</dbReference>
<feature type="compositionally biased region" description="Basic and acidic residues" evidence="10">
    <location>
        <begin position="2371"/>
        <end position="2400"/>
    </location>
</feature>
<feature type="compositionally biased region" description="Polar residues" evidence="10">
    <location>
        <begin position="2722"/>
        <end position="2758"/>
    </location>
</feature>
<dbReference type="Pfam" id="PF00176">
    <property type="entry name" value="SNF2-rel_dom"/>
    <property type="match status" value="1"/>
</dbReference>
<dbReference type="InterPro" id="IPR006576">
    <property type="entry name" value="BRK_domain"/>
</dbReference>
<dbReference type="InterPro" id="IPR027417">
    <property type="entry name" value="P-loop_NTPase"/>
</dbReference>
<reference evidence="14" key="1">
    <citation type="submission" date="2014-07" db="EMBL/GenBank/DDBJ databases">
        <authorList>
            <person name="Martin A.A"/>
            <person name="De Silva N."/>
        </authorList>
    </citation>
    <scope>NUCLEOTIDE SEQUENCE</scope>
</reference>
<feature type="region of interest" description="Disordered" evidence="10">
    <location>
        <begin position="757"/>
        <end position="813"/>
    </location>
</feature>
<evidence type="ECO:0000256" key="2">
    <source>
        <dbReference type="ARBA" id="ARBA00022737"/>
    </source>
</evidence>
<reference evidence="15" key="2">
    <citation type="submission" date="2015-08" db="UniProtKB">
        <authorList>
            <consortium name="WormBaseParasite"/>
        </authorList>
    </citation>
    <scope>IDENTIFICATION</scope>
</reference>
<organism evidence="14 15">
    <name type="scientific">Strongyloides venezuelensis</name>
    <name type="common">Threadworm</name>
    <dbReference type="NCBI Taxonomy" id="75913"/>
    <lineage>
        <taxon>Eukaryota</taxon>
        <taxon>Metazoa</taxon>
        <taxon>Ecdysozoa</taxon>
        <taxon>Nematoda</taxon>
        <taxon>Chromadorea</taxon>
        <taxon>Rhabditida</taxon>
        <taxon>Tylenchina</taxon>
        <taxon>Panagrolaimomorpha</taxon>
        <taxon>Strongyloidoidea</taxon>
        <taxon>Strongyloididae</taxon>
        <taxon>Strongyloides</taxon>
    </lineage>
</organism>
<keyword evidence="6" id="KW-0805">Transcription regulation</keyword>
<dbReference type="FunFam" id="3.40.50.300:FF:000015">
    <property type="entry name" value="chromodomain-helicase-DNA-binding protein 9 isoform X1"/>
    <property type="match status" value="1"/>
</dbReference>
<accession>A0A0K0FFE1</accession>
<feature type="region of interest" description="Disordered" evidence="10">
    <location>
        <begin position="2355"/>
        <end position="2400"/>
    </location>
</feature>
<evidence type="ECO:0000259" key="11">
    <source>
        <dbReference type="PROSITE" id="PS50013"/>
    </source>
</evidence>
<feature type="compositionally biased region" description="Low complexity" evidence="10">
    <location>
        <begin position="427"/>
        <end position="450"/>
    </location>
</feature>
<dbReference type="InterPro" id="IPR037259">
    <property type="entry name" value="BRK_sf"/>
</dbReference>
<keyword evidence="5" id="KW-0067">ATP-binding</keyword>
<comment type="subcellular location">
    <subcellularLocation>
        <location evidence="1">Nucleus</location>
    </subcellularLocation>
</comment>
<proteinExistence type="predicted"/>
<dbReference type="PROSITE" id="PS51192">
    <property type="entry name" value="HELICASE_ATP_BIND_1"/>
    <property type="match status" value="1"/>
</dbReference>
<feature type="compositionally biased region" description="Low complexity" evidence="10">
    <location>
        <begin position="193"/>
        <end position="206"/>
    </location>
</feature>
<dbReference type="STRING" id="75913.A0A0K0FFE1"/>
<keyword evidence="7" id="KW-0238">DNA-binding</keyword>
<dbReference type="InterPro" id="IPR000953">
    <property type="entry name" value="Chromo/chromo_shadow_dom"/>
</dbReference>
<feature type="region of interest" description="Disordered" evidence="10">
    <location>
        <begin position="49"/>
        <end position="258"/>
    </location>
</feature>
<dbReference type="Gene3D" id="3.40.5.120">
    <property type="match status" value="2"/>
</dbReference>
<feature type="region of interest" description="Disordered" evidence="10">
    <location>
        <begin position="1729"/>
        <end position="1779"/>
    </location>
</feature>
<dbReference type="Gene3D" id="3.40.50.300">
    <property type="entry name" value="P-loop containing nucleotide triphosphate hydrolases"/>
    <property type="match status" value="1"/>
</dbReference>
<dbReference type="Pfam" id="PF00271">
    <property type="entry name" value="Helicase_C"/>
    <property type="match status" value="1"/>
</dbReference>
<feature type="region of interest" description="Disordered" evidence="10">
    <location>
        <begin position="2218"/>
        <end position="2271"/>
    </location>
</feature>
<dbReference type="SUPFAM" id="SSF160481">
    <property type="entry name" value="BRK domain-like"/>
    <property type="match status" value="2"/>
</dbReference>
<name>A0A0K0FFE1_STRVS</name>
<feature type="region of interest" description="Disordered" evidence="10">
    <location>
        <begin position="2472"/>
        <end position="2493"/>
    </location>
</feature>
<protein>
    <submittedName>
        <fullName evidence="15">Chromodomain-helicase-DNA-binding protein 6 (inferred by orthology to a human protein)</fullName>
    </submittedName>
</protein>
<feature type="compositionally biased region" description="Low complexity" evidence="10">
    <location>
        <begin position="519"/>
        <end position="530"/>
    </location>
</feature>
<dbReference type="SMART" id="SM00487">
    <property type="entry name" value="DEXDc"/>
    <property type="match status" value="1"/>
</dbReference>
<dbReference type="SUPFAM" id="SSF52540">
    <property type="entry name" value="P-loop containing nucleoside triphosphate hydrolases"/>
    <property type="match status" value="2"/>
</dbReference>
<feature type="region of interest" description="Disordered" evidence="10">
    <location>
        <begin position="316"/>
        <end position="337"/>
    </location>
</feature>
<dbReference type="GO" id="GO:0003677">
    <property type="term" value="F:DNA binding"/>
    <property type="evidence" value="ECO:0007669"/>
    <property type="project" value="UniProtKB-KW"/>
</dbReference>
<feature type="compositionally biased region" description="Acidic residues" evidence="10">
    <location>
        <begin position="900"/>
        <end position="935"/>
    </location>
</feature>
<dbReference type="GO" id="GO:0140658">
    <property type="term" value="F:ATP-dependent chromatin remodeler activity"/>
    <property type="evidence" value="ECO:0007669"/>
    <property type="project" value="TreeGrafter"/>
</dbReference>
<dbReference type="InterPro" id="IPR023780">
    <property type="entry name" value="Chromo_domain"/>
</dbReference>
<feature type="compositionally biased region" description="Basic and acidic residues" evidence="10">
    <location>
        <begin position="1729"/>
        <end position="1742"/>
    </location>
</feature>